<gene>
    <name evidence="2" type="ORF">Micbo1qcDRAFT_171869</name>
</gene>
<feature type="compositionally biased region" description="Polar residues" evidence="1">
    <location>
        <begin position="207"/>
        <end position="217"/>
    </location>
</feature>
<feature type="region of interest" description="Disordered" evidence="1">
    <location>
        <begin position="126"/>
        <end position="152"/>
    </location>
</feature>
<feature type="compositionally biased region" description="Basic and acidic residues" evidence="1">
    <location>
        <begin position="138"/>
        <end position="151"/>
    </location>
</feature>
<evidence type="ECO:0000313" key="2">
    <source>
        <dbReference type="EMBL" id="KXJ95508.1"/>
    </source>
</evidence>
<evidence type="ECO:0000313" key="3">
    <source>
        <dbReference type="Proteomes" id="UP000070501"/>
    </source>
</evidence>
<dbReference type="Proteomes" id="UP000070501">
    <property type="component" value="Unassembled WGS sequence"/>
</dbReference>
<keyword evidence="3" id="KW-1185">Reference proteome</keyword>
<dbReference type="EMBL" id="KQ964246">
    <property type="protein sequence ID" value="KXJ95508.1"/>
    <property type="molecule type" value="Genomic_DNA"/>
</dbReference>
<dbReference type="InParanoid" id="A0A136JEH3"/>
<evidence type="ECO:0000256" key="1">
    <source>
        <dbReference type="SAM" id="MobiDB-lite"/>
    </source>
</evidence>
<reference evidence="3" key="1">
    <citation type="submission" date="2016-02" db="EMBL/GenBank/DDBJ databases">
        <title>Draft genome sequence of Microdochium bolleyi, a fungal endophyte of beachgrass.</title>
        <authorList>
            <consortium name="DOE Joint Genome Institute"/>
            <person name="David A.S."/>
            <person name="May G."/>
            <person name="Haridas S."/>
            <person name="Lim J."/>
            <person name="Wang M."/>
            <person name="Labutti K."/>
            <person name="Lipzen A."/>
            <person name="Barry K."/>
            <person name="Grigoriev I.V."/>
        </authorList>
    </citation>
    <scope>NUCLEOTIDE SEQUENCE [LARGE SCALE GENOMIC DNA]</scope>
    <source>
        <strain evidence="3">J235TASD1</strain>
    </source>
</reference>
<organism evidence="2 3">
    <name type="scientific">Microdochium bolleyi</name>
    <dbReference type="NCBI Taxonomy" id="196109"/>
    <lineage>
        <taxon>Eukaryota</taxon>
        <taxon>Fungi</taxon>
        <taxon>Dikarya</taxon>
        <taxon>Ascomycota</taxon>
        <taxon>Pezizomycotina</taxon>
        <taxon>Sordariomycetes</taxon>
        <taxon>Xylariomycetidae</taxon>
        <taxon>Xylariales</taxon>
        <taxon>Microdochiaceae</taxon>
        <taxon>Microdochium</taxon>
    </lineage>
</organism>
<dbReference type="AlphaFoldDB" id="A0A136JEH3"/>
<name>A0A136JEH3_9PEZI</name>
<sequence length="445" mass="48902">MGEWVASDQPSPLAWLAWPRMALHGSQLLPMATCRDQSFCQQPVPSEGSMVVSRPLTGAGPSRGPAWDLAVLGESRGPREPVRRGSQQAWGLCDEAILARNRRGTGARVARSAFLAWAALTWTSQGEVKKRKKKSRRAGGDPRQLGRDARTKCGSGVMWRRRAARGPRWLNASLGAAGQEPTTAGPSQQRREFLLFLGRGPRPTRLHTPQGSSSSRNGEALQGCGPLLQAQAYARLRPQYILRRVLAQASHPRLRRASLQLWLALRSTKLSTVDTRTTPRRRNNTKTPSLWRDEVLSYVRDPTIGPWVSLPACAPSKATQPSSGTYVPTPEQMSTEAASRLEVPALRLAAGRLLPAPLSKVASSLRNHTRHTGCIFEVNAARATRSKRLSIADYVTRDSYHTMAVLGWQSTVATRVGAGTGTQRFANMKKDTVSRHARCLFLDFQ</sequence>
<protein>
    <submittedName>
        <fullName evidence="2">Uncharacterized protein</fullName>
    </submittedName>
</protein>
<accession>A0A136JEH3</accession>
<proteinExistence type="predicted"/>
<feature type="region of interest" description="Disordered" evidence="1">
    <location>
        <begin position="200"/>
        <end position="221"/>
    </location>
</feature>